<keyword evidence="7" id="KW-1003">Cell membrane</keyword>
<evidence type="ECO:0000313" key="19">
    <source>
        <dbReference type="Proteomes" id="UP000227088"/>
    </source>
</evidence>
<dbReference type="PANTHER" id="PTHR13822">
    <property type="entry name" value="ATP SYNTHASE DELTA/EPSILON CHAIN"/>
    <property type="match status" value="1"/>
</dbReference>
<dbReference type="InterPro" id="IPR036794">
    <property type="entry name" value="ATP_F1_dsu/esu_C_sf"/>
</dbReference>
<dbReference type="EMBL" id="MABE01000141">
    <property type="protein sequence ID" value="OUS41139.1"/>
    <property type="molecule type" value="Genomic_DNA"/>
</dbReference>
<dbReference type="NCBIfam" id="TIGR01216">
    <property type="entry name" value="ATP_synt_epsi"/>
    <property type="match status" value="1"/>
</dbReference>
<evidence type="ECO:0000256" key="15">
    <source>
        <dbReference type="RuleBase" id="RU003656"/>
    </source>
</evidence>
<dbReference type="Gene3D" id="1.20.5.440">
    <property type="entry name" value="ATP synthase delta/epsilon subunit, C-terminal domain"/>
    <property type="match status" value="1"/>
</dbReference>
<keyword evidence="11 15" id="KW-0139">CF(1)</keyword>
<keyword evidence="12 15" id="KW-0066">ATP synthesis</keyword>
<evidence type="ECO:0000256" key="7">
    <source>
        <dbReference type="ARBA" id="ARBA00022475"/>
    </source>
</evidence>
<dbReference type="InterPro" id="IPR036771">
    <property type="entry name" value="ATPsynth_dsu/esu_N"/>
</dbReference>
<evidence type="ECO:0000256" key="10">
    <source>
        <dbReference type="ARBA" id="ARBA00023136"/>
    </source>
</evidence>
<keyword evidence="8" id="KW-0375">Hydrogen ion transport</keyword>
<dbReference type="GO" id="GO:0046933">
    <property type="term" value="F:proton-transporting ATP synthase activity, rotational mechanism"/>
    <property type="evidence" value="ECO:0007669"/>
    <property type="project" value="InterPro"/>
</dbReference>
<dbReference type="GO" id="GO:0005886">
    <property type="term" value="C:plasma membrane"/>
    <property type="evidence" value="ECO:0007669"/>
    <property type="project" value="UniProtKB-SubCell"/>
</dbReference>
<keyword evidence="6 15" id="KW-0813">Transport</keyword>
<evidence type="ECO:0000256" key="13">
    <source>
        <dbReference type="ARBA" id="ARBA00030215"/>
    </source>
</evidence>
<evidence type="ECO:0000256" key="3">
    <source>
        <dbReference type="ARBA" id="ARBA00005712"/>
    </source>
</evidence>
<evidence type="ECO:0000256" key="5">
    <source>
        <dbReference type="ARBA" id="ARBA00014480"/>
    </source>
</evidence>
<feature type="non-terminal residue" evidence="18">
    <location>
        <position position="129"/>
    </location>
</feature>
<comment type="subcellular location">
    <subcellularLocation>
        <location evidence="2">Cell membrane</location>
        <topology evidence="2">Peripheral membrane protein</topology>
    </subcellularLocation>
</comment>
<evidence type="ECO:0000256" key="1">
    <source>
        <dbReference type="ARBA" id="ARBA00003543"/>
    </source>
</evidence>
<evidence type="ECO:0000256" key="11">
    <source>
        <dbReference type="ARBA" id="ARBA00023196"/>
    </source>
</evidence>
<evidence type="ECO:0000313" key="18">
    <source>
        <dbReference type="EMBL" id="OUS41139.1"/>
    </source>
</evidence>
<dbReference type="Proteomes" id="UP000227088">
    <property type="component" value="Unassembled WGS sequence"/>
</dbReference>
<protein>
    <recommendedName>
        <fullName evidence="5">ATP synthase epsilon chain</fullName>
    </recommendedName>
    <alternativeName>
        <fullName evidence="14">ATP synthase F1 sector epsilon subunit</fullName>
    </alternativeName>
    <alternativeName>
        <fullName evidence="13">F-ATPase epsilon subunit</fullName>
    </alternativeName>
</protein>
<dbReference type="InterPro" id="IPR001469">
    <property type="entry name" value="ATP_synth_F1_dsu/esu"/>
</dbReference>
<dbReference type="CDD" id="cd12152">
    <property type="entry name" value="F1-ATPase_delta"/>
    <property type="match status" value="1"/>
</dbReference>
<evidence type="ECO:0000259" key="17">
    <source>
        <dbReference type="Pfam" id="PF02823"/>
    </source>
</evidence>
<feature type="domain" description="ATP synthase epsilon subunit C-terminal" evidence="16">
    <location>
        <begin position="89"/>
        <end position="129"/>
    </location>
</feature>
<dbReference type="Gene3D" id="2.60.15.10">
    <property type="entry name" value="F0F1 ATP synthase delta/epsilon subunit, N-terminal"/>
    <property type="match status" value="1"/>
</dbReference>
<comment type="subunit">
    <text evidence="4 15">F-type ATPases have 2 components, CF(1) - the catalytic core - and CF(0) - the membrane proton channel. CF(1) has five subunits: alpha(3), beta(3), gamma(1), delta(1), epsilon(1). CF(0) has three main subunits: a, b and c.</text>
</comment>
<organism evidence="18 19">
    <name type="scientific">Oleispira antarctica</name>
    <dbReference type="NCBI Taxonomy" id="188908"/>
    <lineage>
        <taxon>Bacteria</taxon>
        <taxon>Pseudomonadati</taxon>
        <taxon>Pseudomonadota</taxon>
        <taxon>Gammaproteobacteria</taxon>
        <taxon>Oceanospirillales</taxon>
        <taxon>Oceanospirillaceae</taxon>
        <taxon>Oleispira</taxon>
    </lineage>
</organism>
<evidence type="ECO:0000256" key="2">
    <source>
        <dbReference type="ARBA" id="ARBA00004202"/>
    </source>
</evidence>
<dbReference type="AlphaFoldDB" id="A0A1Y5HV00"/>
<name>A0A1Y5HV00_OLEAN</name>
<feature type="domain" description="ATP synthase F1 complex delta/epsilon subunit N-terminal" evidence="17">
    <location>
        <begin position="6"/>
        <end position="84"/>
    </location>
</feature>
<dbReference type="Pfam" id="PF00401">
    <property type="entry name" value="ATP-synt_DE"/>
    <property type="match status" value="1"/>
</dbReference>
<dbReference type="SUPFAM" id="SSF46604">
    <property type="entry name" value="Epsilon subunit of F1F0-ATP synthase C-terminal domain"/>
    <property type="match status" value="1"/>
</dbReference>
<accession>A0A1Y5HV00</accession>
<dbReference type="HAMAP" id="MF_00530">
    <property type="entry name" value="ATP_synth_epsil_bac"/>
    <property type="match status" value="1"/>
</dbReference>
<evidence type="ECO:0000256" key="14">
    <source>
        <dbReference type="ARBA" id="ARBA00031795"/>
    </source>
</evidence>
<keyword evidence="10" id="KW-0472">Membrane</keyword>
<evidence type="ECO:0000256" key="6">
    <source>
        <dbReference type="ARBA" id="ARBA00022448"/>
    </source>
</evidence>
<reference evidence="19" key="1">
    <citation type="journal article" date="2017" name="Proc. Natl. Acad. Sci. U.S.A.">
        <title>Simulation of Deepwater Horizon oil plume reveals substrate specialization within a complex community of hydrocarbon degraders.</title>
        <authorList>
            <person name="Hu P."/>
            <person name="Dubinsky E.A."/>
            <person name="Probst A.J."/>
            <person name="Wang J."/>
            <person name="Sieber C.M.K."/>
            <person name="Tom L.M."/>
            <person name="Gardinali P."/>
            <person name="Banfield J.F."/>
            <person name="Atlas R.M."/>
            <person name="Andersen G.L."/>
        </authorList>
    </citation>
    <scope>NUCLEOTIDE SEQUENCE [LARGE SCALE GENOMIC DNA]</scope>
</reference>
<evidence type="ECO:0000256" key="8">
    <source>
        <dbReference type="ARBA" id="ARBA00022781"/>
    </source>
</evidence>
<evidence type="ECO:0000259" key="16">
    <source>
        <dbReference type="Pfam" id="PF00401"/>
    </source>
</evidence>
<evidence type="ECO:0000256" key="4">
    <source>
        <dbReference type="ARBA" id="ARBA00011648"/>
    </source>
</evidence>
<sequence length="129" mass="13580">MAMTVHCDIVSAEENLFSGLVEMVVAAGEMGDLGIIRGHAPLLTALKPGPIRVIKQGGEEEVIYVSGGYLEVQPNSISVLADTAVRAGDLDEAAALEAQKHAQQALENQSADFDYSRAMTQLAEAAAQL</sequence>
<dbReference type="FunFam" id="2.60.15.10:FF:000001">
    <property type="entry name" value="ATP synthase epsilon chain"/>
    <property type="match status" value="1"/>
</dbReference>
<dbReference type="GO" id="GO:0045259">
    <property type="term" value="C:proton-transporting ATP synthase complex"/>
    <property type="evidence" value="ECO:0007669"/>
    <property type="project" value="UniProtKB-KW"/>
</dbReference>
<proteinExistence type="inferred from homology"/>
<dbReference type="InterPro" id="IPR020547">
    <property type="entry name" value="ATP_synth_F1_esu_C"/>
</dbReference>
<comment type="similarity">
    <text evidence="3 15">Belongs to the ATPase epsilon chain family.</text>
</comment>
<evidence type="ECO:0000256" key="12">
    <source>
        <dbReference type="ARBA" id="ARBA00023310"/>
    </source>
</evidence>
<dbReference type="Pfam" id="PF02823">
    <property type="entry name" value="ATP-synt_DE_N"/>
    <property type="match status" value="1"/>
</dbReference>
<evidence type="ECO:0000256" key="9">
    <source>
        <dbReference type="ARBA" id="ARBA00023065"/>
    </source>
</evidence>
<dbReference type="SUPFAM" id="SSF51344">
    <property type="entry name" value="Epsilon subunit of F1F0-ATP synthase N-terminal domain"/>
    <property type="match status" value="1"/>
</dbReference>
<comment type="caution">
    <text evidence="18">The sequence shown here is derived from an EMBL/GenBank/DDBJ whole genome shotgun (WGS) entry which is preliminary data.</text>
</comment>
<keyword evidence="9 15" id="KW-0406">Ion transport</keyword>
<dbReference type="NCBIfam" id="NF001847">
    <property type="entry name" value="PRK00571.1-4"/>
    <property type="match status" value="1"/>
</dbReference>
<dbReference type="PANTHER" id="PTHR13822:SF10">
    <property type="entry name" value="ATP SYNTHASE EPSILON CHAIN, CHLOROPLASTIC"/>
    <property type="match status" value="1"/>
</dbReference>
<comment type="function">
    <text evidence="1">Produces ATP from ADP in the presence of a proton gradient across the membrane.</text>
</comment>
<dbReference type="InterPro" id="IPR020546">
    <property type="entry name" value="ATP_synth_F1_dsu/esu_N"/>
</dbReference>
<gene>
    <name evidence="18" type="ORF">A9R00_02445</name>
</gene>